<dbReference type="Proteomes" id="UP001320898">
    <property type="component" value="Unassembled WGS sequence"/>
</dbReference>
<reference evidence="2 3" key="1">
    <citation type="submission" date="2022-04" db="EMBL/GenBank/DDBJ databases">
        <authorList>
            <person name="Ye Y.-Q."/>
            <person name="Du Z.-J."/>
        </authorList>
    </citation>
    <scope>NUCLEOTIDE SEQUENCE [LARGE SCALE GENOMIC DNA]</scope>
    <source>
        <strain evidence="2 3">A6E488</strain>
    </source>
</reference>
<accession>A0AAW5QW20</accession>
<keyword evidence="3" id="KW-1185">Reference proteome</keyword>
<evidence type="ECO:0000256" key="1">
    <source>
        <dbReference type="SAM" id="MobiDB-lite"/>
    </source>
</evidence>
<gene>
    <name evidence="2" type="ORF">MUB46_05010</name>
</gene>
<feature type="region of interest" description="Disordered" evidence="1">
    <location>
        <begin position="32"/>
        <end position="86"/>
    </location>
</feature>
<sequence length="86" mass="9361">MKLRIRLTGADAPGRLARRLEAGLEKALEAGPEIARPPRLEGRFKDHRDIAAPRGEAGDLRVTPRPEPRAPLGGTRRGGTYRGGTR</sequence>
<feature type="compositionally biased region" description="Basic and acidic residues" evidence="1">
    <location>
        <begin position="36"/>
        <end position="68"/>
    </location>
</feature>
<name>A0AAW5QW20_9HYPH</name>
<dbReference type="AlphaFoldDB" id="A0AAW5QW20"/>
<organism evidence="2 3">
    <name type="scientific">Microbaculum marinisediminis</name>
    <dbReference type="NCBI Taxonomy" id="2931392"/>
    <lineage>
        <taxon>Bacteria</taxon>
        <taxon>Pseudomonadati</taxon>
        <taxon>Pseudomonadota</taxon>
        <taxon>Alphaproteobacteria</taxon>
        <taxon>Hyphomicrobiales</taxon>
        <taxon>Tepidamorphaceae</taxon>
        <taxon>Microbaculum</taxon>
    </lineage>
</organism>
<protein>
    <submittedName>
        <fullName evidence="2">Uncharacterized protein</fullName>
    </submittedName>
</protein>
<feature type="compositionally biased region" description="Gly residues" evidence="1">
    <location>
        <begin position="75"/>
        <end position="86"/>
    </location>
</feature>
<dbReference type="RefSeq" id="WP_261614785.1">
    <property type="nucleotide sequence ID" value="NZ_JALIDZ010000002.1"/>
</dbReference>
<dbReference type="EMBL" id="JALIDZ010000002">
    <property type="protein sequence ID" value="MCT8971215.1"/>
    <property type="molecule type" value="Genomic_DNA"/>
</dbReference>
<comment type="caution">
    <text evidence="2">The sequence shown here is derived from an EMBL/GenBank/DDBJ whole genome shotgun (WGS) entry which is preliminary data.</text>
</comment>
<evidence type="ECO:0000313" key="3">
    <source>
        <dbReference type="Proteomes" id="UP001320898"/>
    </source>
</evidence>
<proteinExistence type="predicted"/>
<evidence type="ECO:0000313" key="2">
    <source>
        <dbReference type="EMBL" id="MCT8971215.1"/>
    </source>
</evidence>